<accession>A0A3M2WP08</accession>
<sequence length="412" mass="43774">MVAVFGDVLPQAGDVIDRPLGDELAETAMLLLDVQNQLRIARHALELAQMTNDARILHQPFQVIGAHQHDFLRVEAKKHFFERWPLGVYQAVLQACAENPQGHGRQVAVGADGLQLSGCLRGGQMSFQSFGGAESIQAILVQPFVVVHRFSKEIQQAGQGFRPTLAVQVYDLTESIRRSADSAARRVQLHRSPGQTLAQGAAQVGFMTVQRALAVGTGVMAGTVGRATAGGFQQRRFAVGQAHDQHAVMQQGQQHRHQRGFLTSVQAGGGGKDAGGFADQCAGQPQVAGAVEEVFQRRGHVAEARRAAQRQAGAVFQVIEGRVQRAAFRNLGGGRFAVGGNGRYGAQPRFHTAQFDAAGDLPGHFAGGAVAAVIEDQNVGCAHGSSSRMFSGGRPMTALSPATRIGRSMSLG</sequence>
<proteinExistence type="predicted"/>
<gene>
    <name evidence="1" type="ORF">ALQ44_05731</name>
</gene>
<dbReference type="AlphaFoldDB" id="A0A3M2WP08"/>
<evidence type="ECO:0000313" key="2">
    <source>
        <dbReference type="Proteomes" id="UP000276886"/>
    </source>
</evidence>
<name>A0A3M2WP08_PSESJ</name>
<dbReference type="EMBL" id="RBPQ01000100">
    <property type="protein sequence ID" value="RMO29120.1"/>
    <property type="molecule type" value="Genomic_DNA"/>
</dbReference>
<comment type="caution">
    <text evidence="1">The sequence shown here is derived from an EMBL/GenBank/DDBJ whole genome shotgun (WGS) entry which is preliminary data.</text>
</comment>
<dbReference type="Proteomes" id="UP000276886">
    <property type="component" value="Unassembled WGS sequence"/>
</dbReference>
<protein>
    <submittedName>
        <fullName evidence="1">Uncharacterized protein</fullName>
    </submittedName>
</protein>
<reference evidence="1 2" key="1">
    <citation type="submission" date="2018-08" db="EMBL/GenBank/DDBJ databases">
        <title>Recombination of ecologically and evolutionarily significant loci maintains genetic cohesion in the Pseudomonas syringae species complex.</title>
        <authorList>
            <person name="Dillon M."/>
            <person name="Thakur S."/>
            <person name="Almeida R.N.D."/>
            <person name="Weir B.S."/>
            <person name="Guttman D.S."/>
        </authorList>
    </citation>
    <scope>NUCLEOTIDE SEQUENCE [LARGE SCALE GENOMIC DNA]</scope>
    <source>
        <strain evidence="1 2">ICMP 2788</strain>
    </source>
</reference>
<evidence type="ECO:0000313" key="1">
    <source>
        <dbReference type="EMBL" id="RMO29120.1"/>
    </source>
</evidence>
<organism evidence="1 2">
    <name type="scientific">Pseudomonas syringae pv. pisi</name>
    <dbReference type="NCBI Taxonomy" id="59510"/>
    <lineage>
        <taxon>Bacteria</taxon>
        <taxon>Pseudomonadati</taxon>
        <taxon>Pseudomonadota</taxon>
        <taxon>Gammaproteobacteria</taxon>
        <taxon>Pseudomonadales</taxon>
        <taxon>Pseudomonadaceae</taxon>
        <taxon>Pseudomonas</taxon>
        <taxon>Pseudomonas syringae</taxon>
    </lineage>
</organism>